<evidence type="ECO:0000256" key="4">
    <source>
        <dbReference type="ARBA" id="ARBA00022692"/>
    </source>
</evidence>
<dbReference type="GO" id="GO:0005886">
    <property type="term" value="C:plasma membrane"/>
    <property type="evidence" value="ECO:0007669"/>
    <property type="project" value="UniProtKB-SubCell"/>
</dbReference>
<dbReference type="GO" id="GO:0062054">
    <property type="term" value="F:fluoride channel activity"/>
    <property type="evidence" value="ECO:0007669"/>
    <property type="project" value="UniProtKB-UniRule"/>
</dbReference>
<feature type="binding site" evidence="12">
    <location>
        <position position="82"/>
    </location>
    <ligand>
        <name>Na(+)</name>
        <dbReference type="ChEBI" id="CHEBI:29101"/>
        <note>structural</note>
    </ligand>
</feature>
<reference evidence="13" key="1">
    <citation type="submission" date="2021-03" db="EMBL/GenBank/DDBJ databases">
        <title>The complete genome sequence of Acetobacter sp. TBRC 12339.</title>
        <authorList>
            <person name="Charoenyingcharoen P."/>
            <person name="Yukphan P."/>
        </authorList>
    </citation>
    <scope>NUCLEOTIDE SEQUENCE</scope>
    <source>
        <strain evidence="13">TBRC 12339</strain>
    </source>
</reference>
<evidence type="ECO:0000256" key="3">
    <source>
        <dbReference type="ARBA" id="ARBA00022519"/>
    </source>
</evidence>
<gene>
    <name evidence="12 13" type="primary">crcB</name>
    <name evidence="12" type="synonym">fluC</name>
    <name evidence="13" type="ORF">J2D77_00385</name>
</gene>
<evidence type="ECO:0000256" key="7">
    <source>
        <dbReference type="ARBA" id="ARBA00023065"/>
    </source>
</evidence>
<dbReference type="HAMAP" id="MF_00454">
    <property type="entry name" value="FluC"/>
    <property type="match status" value="1"/>
</dbReference>
<evidence type="ECO:0000256" key="10">
    <source>
        <dbReference type="ARBA" id="ARBA00035120"/>
    </source>
</evidence>
<keyword evidence="9 12" id="KW-0407">Ion channel</keyword>
<feature type="binding site" evidence="12">
    <location>
        <position position="79"/>
    </location>
    <ligand>
        <name>Na(+)</name>
        <dbReference type="ChEBI" id="CHEBI:29101"/>
        <note>structural</note>
    </ligand>
</feature>
<evidence type="ECO:0000256" key="12">
    <source>
        <dbReference type="HAMAP-Rule" id="MF_00454"/>
    </source>
</evidence>
<keyword evidence="8 12" id="KW-0472">Membrane</keyword>
<comment type="similarity">
    <text evidence="10 12">Belongs to the fluoride channel Fluc/FEX (TC 1.A.43) family.</text>
</comment>
<dbReference type="EMBL" id="JAFVMH010000001">
    <property type="protein sequence ID" value="MBO1323612.1"/>
    <property type="molecule type" value="Genomic_DNA"/>
</dbReference>
<dbReference type="PANTHER" id="PTHR28259">
    <property type="entry name" value="FLUORIDE EXPORT PROTEIN 1-RELATED"/>
    <property type="match status" value="1"/>
</dbReference>
<comment type="catalytic activity">
    <reaction evidence="11">
        <text>fluoride(in) = fluoride(out)</text>
        <dbReference type="Rhea" id="RHEA:76159"/>
        <dbReference type="ChEBI" id="CHEBI:17051"/>
    </reaction>
    <physiologicalReaction direction="left-to-right" evidence="11">
        <dbReference type="Rhea" id="RHEA:76160"/>
    </physiologicalReaction>
</comment>
<keyword evidence="6 12" id="KW-0915">Sodium</keyword>
<keyword evidence="5 12" id="KW-1133">Transmembrane helix</keyword>
<dbReference type="PANTHER" id="PTHR28259:SF1">
    <property type="entry name" value="FLUORIDE EXPORT PROTEIN 1-RELATED"/>
    <property type="match status" value="1"/>
</dbReference>
<keyword evidence="12" id="KW-0479">Metal-binding</keyword>
<proteinExistence type="inferred from homology"/>
<name>A0A939HHQ5_9PROT</name>
<dbReference type="Proteomes" id="UP000664073">
    <property type="component" value="Unassembled WGS sequence"/>
</dbReference>
<keyword evidence="14" id="KW-1185">Reference proteome</keyword>
<protein>
    <recommendedName>
        <fullName evidence="12">Fluoride-specific ion channel FluC</fullName>
    </recommendedName>
</protein>
<comment type="function">
    <text evidence="12">Fluoride-specific ion channel. Important for reducing fluoride concentration in the cell, thus reducing its toxicity.</text>
</comment>
<feature type="transmembrane region" description="Helical" evidence="12">
    <location>
        <begin position="104"/>
        <end position="125"/>
    </location>
</feature>
<evidence type="ECO:0000256" key="6">
    <source>
        <dbReference type="ARBA" id="ARBA00023053"/>
    </source>
</evidence>
<dbReference type="GO" id="GO:0140114">
    <property type="term" value="P:cellular detoxification of fluoride"/>
    <property type="evidence" value="ECO:0007669"/>
    <property type="project" value="UniProtKB-UniRule"/>
</dbReference>
<dbReference type="Pfam" id="PF02537">
    <property type="entry name" value="CRCB"/>
    <property type="match status" value="1"/>
</dbReference>
<dbReference type="AlphaFoldDB" id="A0A939HHQ5"/>
<keyword evidence="12" id="KW-0813">Transport</keyword>
<keyword evidence="2 12" id="KW-1003">Cell membrane</keyword>
<keyword evidence="7 12" id="KW-0406">Ion transport</keyword>
<sequence>MSFYTCLIVMLGGALGTLGRYAMSVATAPFSRYMPWGTIVGVNMLGSFVIGFFGTLTLASGRYPVSEATRLFVMLGVCGGYTTFSSFSLQTLDLLRIGAWGRALLTVVLSVVLSVSAVALGHVAASRLNHHTILIAQADVEEEV</sequence>
<evidence type="ECO:0000256" key="2">
    <source>
        <dbReference type="ARBA" id="ARBA00022475"/>
    </source>
</evidence>
<organism evidence="13 14">
    <name type="scientific">Acetobacter garciniae</name>
    <dbReference type="NCBI Taxonomy" id="2817435"/>
    <lineage>
        <taxon>Bacteria</taxon>
        <taxon>Pseudomonadati</taxon>
        <taxon>Pseudomonadota</taxon>
        <taxon>Alphaproteobacteria</taxon>
        <taxon>Acetobacterales</taxon>
        <taxon>Acetobacteraceae</taxon>
        <taxon>Acetobacter</taxon>
    </lineage>
</organism>
<comment type="activity regulation">
    <text evidence="12">Na(+) is not transported, but it plays an essential structural role and its presence is essential for fluoride channel function.</text>
</comment>
<dbReference type="GO" id="GO:0046872">
    <property type="term" value="F:metal ion binding"/>
    <property type="evidence" value="ECO:0007669"/>
    <property type="project" value="UniProtKB-KW"/>
</dbReference>
<evidence type="ECO:0000313" key="13">
    <source>
        <dbReference type="EMBL" id="MBO1323612.1"/>
    </source>
</evidence>
<feature type="transmembrane region" description="Helical" evidence="12">
    <location>
        <begin position="34"/>
        <end position="59"/>
    </location>
</feature>
<keyword evidence="4 12" id="KW-0812">Transmembrane</keyword>
<evidence type="ECO:0000256" key="8">
    <source>
        <dbReference type="ARBA" id="ARBA00023136"/>
    </source>
</evidence>
<accession>A0A939HHQ5</accession>
<evidence type="ECO:0000256" key="9">
    <source>
        <dbReference type="ARBA" id="ARBA00023303"/>
    </source>
</evidence>
<evidence type="ECO:0000256" key="1">
    <source>
        <dbReference type="ARBA" id="ARBA00004651"/>
    </source>
</evidence>
<dbReference type="NCBIfam" id="TIGR00494">
    <property type="entry name" value="crcB"/>
    <property type="match status" value="1"/>
</dbReference>
<evidence type="ECO:0000256" key="5">
    <source>
        <dbReference type="ARBA" id="ARBA00022989"/>
    </source>
</evidence>
<evidence type="ECO:0000256" key="11">
    <source>
        <dbReference type="ARBA" id="ARBA00035585"/>
    </source>
</evidence>
<keyword evidence="3" id="KW-0997">Cell inner membrane</keyword>
<dbReference type="InterPro" id="IPR003691">
    <property type="entry name" value="FluC"/>
</dbReference>
<feature type="transmembrane region" description="Helical" evidence="12">
    <location>
        <begin position="71"/>
        <end position="92"/>
    </location>
</feature>
<comment type="subcellular location">
    <subcellularLocation>
        <location evidence="1 12">Cell membrane</location>
        <topology evidence="1 12">Multi-pass membrane protein</topology>
    </subcellularLocation>
</comment>
<comment type="caution">
    <text evidence="13">The sequence shown here is derived from an EMBL/GenBank/DDBJ whole genome shotgun (WGS) entry which is preliminary data.</text>
</comment>
<dbReference type="RefSeq" id="WP_207844010.1">
    <property type="nucleotide sequence ID" value="NZ_JAFVMH010000001.1"/>
</dbReference>
<evidence type="ECO:0000313" key="14">
    <source>
        <dbReference type="Proteomes" id="UP000664073"/>
    </source>
</evidence>